<organism evidence="1 2">
    <name type="scientific">Panicum virgatum</name>
    <name type="common">Blackwell switchgrass</name>
    <dbReference type="NCBI Taxonomy" id="38727"/>
    <lineage>
        <taxon>Eukaryota</taxon>
        <taxon>Viridiplantae</taxon>
        <taxon>Streptophyta</taxon>
        <taxon>Embryophyta</taxon>
        <taxon>Tracheophyta</taxon>
        <taxon>Spermatophyta</taxon>
        <taxon>Magnoliopsida</taxon>
        <taxon>Liliopsida</taxon>
        <taxon>Poales</taxon>
        <taxon>Poaceae</taxon>
        <taxon>PACMAD clade</taxon>
        <taxon>Panicoideae</taxon>
        <taxon>Panicodae</taxon>
        <taxon>Paniceae</taxon>
        <taxon>Panicinae</taxon>
        <taxon>Panicum</taxon>
        <taxon>Panicum sect. Hiantes</taxon>
    </lineage>
</organism>
<gene>
    <name evidence="1" type="ORF">PVAP13_9NG595700</name>
</gene>
<name>A0A8T0MW63_PANVG</name>
<sequence>MHGLASSPERSIPRNSTRRWEWDTAPCGSYDILSLIPLSALQAAILSVRVCIPRPLSADTEAISRSSWGGRIRGRAIPIAARSVRCCWPCPYFCYRRRDMFLPFLYLPAPSASPCQSCCCRKP</sequence>
<dbReference type="AlphaFoldDB" id="A0A8T0MW63"/>
<evidence type="ECO:0000313" key="2">
    <source>
        <dbReference type="Proteomes" id="UP000823388"/>
    </source>
</evidence>
<evidence type="ECO:0000313" key="1">
    <source>
        <dbReference type="EMBL" id="KAG2540773.1"/>
    </source>
</evidence>
<accession>A0A8T0MW63</accession>
<comment type="caution">
    <text evidence="1">The sequence shown here is derived from an EMBL/GenBank/DDBJ whole genome shotgun (WGS) entry which is preliminary data.</text>
</comment>
<keyword evidence="2" id="KW-1185">Reference proteome</keyword>
<proteinExistence type="predicted"/>
<reference evidence="1" key="1">
    <citation type="submission" date="2020-05" db="EMBL/GenBank/DDBJ databases">
        <title>WGS assembly of Panicum virgatum.</title>
        <authorList>
            <person name="Lovell J.T."/>
            <person name="Jenkins J."/>
            <person name="Shu S."/>
            <person name="Juenger T.E."/>
            <person name="Schmutz J."/>
        </authorList>
    </citation>
    <scope>NUCLEOTIDE SEQUENCE</scope>
    <source>
        <strain evidence="1">AP13</strain>
    </source>
</reference>
<dbReference type="Proteomes" id="UP000823388">
    <property type="component" value="Chromosome 9N"/>
</dbReference>
<protein>
    <submittedName>
        <fullName evidence="1">Uncharacterized protein</fullName>
    </submittedName>
</protein>
<dbReference type="EMBL" id="CM029054">
    <property type="protein sequence ID" value="KAG2540773.1"/>
    <property type="molecule type" value="Genomic_DNA"/>
</dbReference>